<protein>
    <recommendedName>
        <fullName evidence="4">UBX domain-containing protein</fullName>
    </recommendedName>
</protein>
<dbReference type="SMART" id="SM00594">
    <property type="entry name" value="UAS"/>
    <property type="match status" value="1"/>
</dbReference>
<feature type="domain" description="UBX" evidence="4">
    <location>
        <begin position="449"/>
        <end position="536"/>
    </location>
</feature>
<dbReference type="EMBL" id="JAACJO010000009">
    <property type="protein sequence ID" value="KAF5354105.1"/>
    <property type="molecule type" value="Genomic_DNA"/>
</dbReference>
<keyword evidence="3" id="KW-0472">Membrane</keyword>
<feature type="region of interest" description="Disordered" evidence="2">
    <location>
        <begin position="359"/>
        <end position="387"/>
    </location>
</feature>
<feature type="region of interest" description="Disordered" evidence="2">
    <location>
        <begin position="47"/>
        <end position="68"/>
    </location>
</feature>
<dbReference type="InterPro" id="IPR036249">
    <property type="entry name" value="Thioredoxin-like_sf"/>
</dbReference>
<feature type="compositionally biased region" description="Pro residues" evidence="2">
    <location>
        <begin position="56"/>
        <end position="65"/>
    </location>
</feature>
<organism evidence="5 6">
    <name type="scientific">Leucocoprinus leucothites</name>
    <dbReference type="NCBI Taxonomy" id="201217"/>
    <lineage>
        <taxon>Eukaryota</taxon>
        <taxon>Fungi</taxon>
        <taxon>Dikarya</taxon>
        <taxon>Basidiomycota</taxon>
        <taxon>Agaricomycotina</taxon>
        <taxon>Agaricomycetes</taxon>
        <taxon>Agaricomycetidae</taxon>
        <taxon>Agaricales</taxon>
        <taxon>Agaricineae</taxon>
        <taxon>Agaricaceae</taxon>
        <taxon>Leucocoprinus</taxon>
    </lineage>
</organism>
<dbReference type="Pfam" id="PF00789">
    <property type="entry name" value="UBX"/>
    <property type="match status" value="1"/>
</dbReference>
<gene>
    <name evidence="5" type="ORF">D9756_007270</name>
</gene>
<dbReference type="InterPro" id="IPR001012">
    <property type="entry name" value="UBX_dom"/>
</dbReference>
<feature type="transmembrane region" description="Helical" evidence="3">
    <location>
        <begin position="102"/>
        <end position="124"/>
    </location>
</feature>
<name>A0A8H5D5X6_9AGAR</name>
<evidence type="ECO:0000313" key="5">
    <source>
        <dbReference type="EMBL" id="KAF5354105.1"/>
    </source>
</evidence>
<dbReference type="InterPro" id="IPR006577">
    <property type="entry name" value="UAS"/>
</dbReference>
<dbReference type="PROSITE" id="PS50033">
    <property type="entry name" value="UBX"/>
    <property type="match status" value="1"/>
</dbReference>
<keyword evidence="6" id="KW-1185">Reference proteome</keyword>
<feature type="region of interest" description="Disordered" evidence="2">
    <location>
        <begin position="564"/>
        <end position="596"/>
    </location>
</feature>
<reference evidence="5 6" key="1">
    <citation type="journal article" date="2020" name="ISME J.">
        <title>Uncovering the hidden diversity of litter-decomposition mechanisms in mushroom-forming fungi.</title>
        <authorList>
            <person name="Floudas D."/>
            <person name="Bentzer J."/>
            <person name="Ahren D."/>
            <person name="Johansson T."/>
            <person name="Persson P."/>
            <person name="Tunlid A."/>
        </authorList>
    </citation>
    <scope>NUCLEOTIDE SEQUENCE [LARGE SCALE GENOMIC DNA]</scope>
    <source>
        <strain evidence="5 6">CBS 146.42</strain>
    </source>
</reference>
<dbReference type="PANTHER" id="PTHR23322:SF1">
    <property type="entry name" value="FAS-ASSOCIATED FACTOR 2"/>
    <property type="match status" value="1"/>
</dbReference>
<dbReference type="Gene3D" id="3.40.30.10">
    <property type="entry name" value="Glutaredoxin"/>
    <property type="match status" value="1"/>
</dbReference>
<dbReference type="GO" id="GO:0043130">
    <property type="term" value="F:ubiquitin binding"/>
    <property type="evidence" value="ECO:0007669"/>
    <property type="project" value="TreeGrafter"/>
</dbReference>
<evidence type="ECO:0000256" key="3">
    <source>
        <dbReference type="SAM" id="Phobius"/>
    </source>
</evidence>
<keyword evidence="3" id="KW-1133">Transmembrane helix</keyword>
<evidence type="ECO:0000256" key="2">
    <source>
        <dbReference type="SAM" id="MobiDB-lite"/>
    </source>
</evidence>
<feature type="compositionally biased region" description="Acidic residues" evidence="2">
    <location>
        <begin position="582"/>
        <end position="596"/>
    </location>
</feature>
<dbReference type="SUPFAM" id="SSF54236">
    <property type="entry name" value="Ubiquitin-like"/>
    <property type="match status" value="1"/>
</dbReference>
<dbReference type="Proteomes" id="UP000559027">
    <property type="component" value="Unassembled WGS sequence"/>
</dbReference>
<evidence type="ECO:0000313" key="6">
    <source>
        <dbReference type="Proteomes" id="UP000559027"/>
    </source>
</evidence>
<dbReference type="Gene3D" id="3.10.20.90">
    <property type="entry name" value="Phosphatidylinositol 3-kinase Catalytic Subunit, Chain A, domain 1"/>
    <property type="match status" value="1"/>
</dbReference>
<dbReference type="OrthoDB" id="1026733at2759"/>
<evidence type="ECO:0000259" key="4">
    <source>
        <dbReference type="PROSITE" id="PS50033"/>
    </source>
</evidence>
<dbReference type="Gene3D" id="1.10.8.10">
    <property type="entry name" value="DNA helicase RuvA subunit, C-terminal domain"/>
    <property type="match status" value="1"/>
</dbReference>
<dbReference type="PANTHER" id="PTHR23322">
    <property type="entry name" value="FAS-ASSOCIATED PROTEIN"/>
    <property type="match status" value="1"/>
</dbReference>
<dbReference type="SUPFAM" id="SSF52833">
    <property type="entry name" value="Thioredoxin-like"/>
    <property type="match status" value="1"/>
</dbReference>
<dbReference type="InterPro" id="IPR050730">
    <property type="entry name" value="UBX_domain-protein"/>
</dbReference>
<dbReference type="GO" id="GO:0036503">
    <property type="term" value="P:ERAD pathway"/>
    <property type="evidence" value="ECO:0007669"/>
    <property type="project" value="TreeGrafter"/>
</dbReference>
<dbReference type="GO" id="GO:0005783">
    <property type="term" value="C:endoplasmic reticulum"/>
    <property type="evidence" value="ECO:0007669"/>
    <property type="project" value="TreeGrafter"/>
</dbReference>
<proteinExistence type="predicted"/>
<accession>A0A8H5D5X6</accession>
<dbReference type="AlphaFoldDB" id="A0A8H5D5X6"/>
<dbReference type="Pfam" id="PF14555">
    <property type="entry name" value="UBA_4"/>
    <property type="match status" value="1"/>
</dbReference>
<keyword evidence="1" id="KW-0175">Coiled coil</keyword>
<dbReference type="InterPro" id="IPR029071">
    <property type="entry name" value="Ubiquitin-like_domsf"/>
</dbReference>
<sequence>MSNLSDSQRRALDQLRELTNGANDEVSIGVLESVEWDVERAAEAIFGGGASTSNRPPTPPPPPQQKRPMEVFQVDDSAQDNNQVSSRNSGGSSVLYALARPLFSILAFPLHILSSVFRFIFGVLRIPVPQFRFSTLNFYRPLRPRPTHRGGPDKWVAELEEELGAVCIGRLNGPRGSASTSAVEAGPSRLTARNTQSDDPAEGRKLLPDFNICGYEEFLRTCQREMRVGCVILITEEHDDTPEFKRATLTNPDFVRALYNNNILVWGGDVRDIEAWNASEKLQATTYPFIAFVALQPRRAPLSSSRTSSNSQQPVLTVLSRHQGKPYPSGTGPTSTQAILDHLDRQLLPRVTPFLERLRTEQRERERDRQLREEQDRAFQQAARRDKERIEAKIAAERAEAEASRKAEEEARSAALRREQEAAEAKRKQEVRMNWRRWTRKNVAGPLAAAGGNLRLAIRLVTGTRLVQSFAPTTSLTALYAYVDAQLIPSHFAPEDDPSAMPEGTEAGEKAIEAQIRAAGSAAEWWGFQLATAYPRSEIPWKRDVQLGDLVALKGGGQIVVEMLGSPRSSVERTNGGTGGGDGDDDDDYRTESDEE</sequence>
<evidence type="ECO:0000256" key="1">
    <source>
        <dbReference type="ARBA" id="ARBA00023054"/>
    </source>
</evidence>
<feature type="region of interest" description="Disordered" evidence="2">
    <location>
        <begin position="174"/>
        <end position="202"/>
    </location>
</feature>
<keyword evidence="3" id="KW-0812">Transmembrane</keyword>
<comment type="caution">
    <text evidence="5">The sequence shown here is derived from an EMBL/GenBank/DDBJ whole genome shotgun (WGS) entry which is preliminary data.</text>
</comment>